<evidence type="ECO:0000313" key="8">
    <source>
        <dbReference type="Proteomes" id="UP000092555"/>
    </source>
</evidence>
<dbReference type="GeneID" id="30031338"/>
<name>A0A1A0HCT2_9ASCO</name>
<dbReference type="GO" id="GO:0005634">
    <property type="term" value="C:nucleus"/>
    <property type="evidence" value="ECO:0007669"/>
    <property type="project" value="UniProtKB-SubCell"/>
</dbReference>
<evidence type="ECO:0000256" key="1">
    <source>
        <dbReference type="ARBA" id="ARBA00004123"/>
    </source>
</evidence>
<dbReference type="OrthoDB" id="340431at2759"/>
<dbReference type="GO" id="GO:0061133">
    <property type="term" value="F:endopeptidase activator activity"/>
    <property type="evidence" value="ECO:0007669"/>
    <property type="project" value="TreeGrafter"/>
</dbReference>
<dbReference type="Proteomes" id="UP000092555">
    <property type="component" value="Unassembled WGS sequence"/>
</dbReference>
<keyword evidence="5" id="KW-0539">Nucleus</keyword>
<keyword evidence="3" id="KW-0963">Cytoplasm</keyword>
<dbReference type="Gene3D" id="2.30.29.70">
    <property type="entry name" value="Proteasomal ubiquitin receptor Rpn13/ADRM1"/>
    <property type="match status" value="1"/>
</dbReference>
<reference evidence="7 8" key="1">
    <citation type="submission" date="2016-05" db="EMBL/GenBank/DDBJ databases">
        <title>Comparative genomics of biotechnologically important yeasts.</title>
        <authorList>
            <consortium name="DOE Joint Genome Institute"/>
            <person name="Riley R."/>
            <person name="Haridas S."/>
            <person name="Wolfe K.H."/>
            <person name="Lopes M.R."/>
            <person name="Hittinger C.T."/>
            <person name="Goker M."/>
            <person name="Salamov A."/>
            <person name="Wisecaver J."/>
            <person name="Long T.M."/>
            <person name="Aerts A.L."/>
            <person name="Barry K."/>
            <person name="Choi C."/>
            <person name="Clum A."/>
            <person name="Coughlan A.Y."/>
            <person name="Deshpande S."/>
            <person name="Douglass A.P."/>
            <person name="Hanson S.J."/>
            <person name="Klenk H.-P."/>
            <person name="LaButti K."/>
            <person name="Lapidus A."/>
            <person name="Lindquist E."/>
            <person name="Lipzen A."/>
            <person name="Meier-kolthoff J.P."/>
            <person name="Ohm R.A."/>
            <person name="Otillar R.P."/>
            <person name="Pangilinan J."/>
            <person name="Peng Y."/>
            <person name="Rokas A."/>
            <person name="Rosa C.A."/>
            <person name="Scheuner C."/>
            <person name="Sibirny A.A."/>
            <person name="Slot J.C."/>
            <person name="Stielow J.B."/>
            <person name="Sun H."/>
            <person name="Kurtzman C.P."/>
            <person name="Blackwell M."/>
            <person name="Grigoriev I.V."/>
            <person name="Jeffries T.W."/>
        </authorList>
    </citation>
    <scope>NUCLEOTIDE SEQUENCE [LARGE SCALE GENOMIC DNA]</scope>
    <source>
        <strain evidence="7 8">NRRL YB-4993</strain>
    </source>
</reference>
<feature type="domain" description="Pru" evidence="6">
    <location>
        <begin position="1"/>
        <end position="125"/>
    </location>
</feature>
<comment type="subcellular location">
    <subcellularLocation>
        <location evidence="2">Cytoplasm</location>
    </subcellularLocation>
    <subcellularLocation>
        <location evidence="1">Nucleus</location>
    </subcellularLocation>
</comment>
<dbReference type="RefSeq" id="XP_018712405.1">
    <property type="nucleotide sequence ID" value="XM_018858362.1"/>
</dbReference>
<evidence type="ECO:0000256" key="2">
    <source>
        <dbReference type="ARBA" id="ARBA00004496"/>
    </source>
</evidence>
<dbReference type="Pfam" id="PF04683">
    <property type="entry name" value="Rpn13_ADRM1_Pru"/>
    <property type="match status" value="1"/>
</dbReference>
<dbReference type="InterPro" id="IPR038633">
    <property type="entry name" value="Rpn13/ADRM1_Pru_sf"/>
</dbReference>
<dbReference type="EMBL" id="LXTC01000002">
    <property type="protein sequence ID" value="OBA21909.1"/>
    <property type="molecule type" value="Genomic_DNA"/>
</dbReference>
<dbReference type="PANTHER" id="PTHR12225:SF0">
    <property type="entry name" value="PROTEASOMAL UBIQUITIN RECEPTOR ADRM1"/>
    <property type="match status" value="1"/>
</dbReference>
<organism evidence="7 8">
    <name type="scientific">Metschnikowia bicuspidata var. bicuspidata NRRL YB-4993</name>
    <dbReference type="NCBI Taxonomy" id="869754"/>
    <lineage>
        <taxon>Eukaryota</taxon>
        <taxon>Fungi</taxon>
        <taxon>Dikarya</taxon>
        <taxon>Ascomycota</taxon>
        <taxon>Saccharomycotina</taxon>
        <taxon>Pichiomycetes</taxon>
        <taxon>Metschnikowiaceae</taxon>
        <taxon>Metschnikowia</taxon>
    </lineage>
</organism>
<dbReference type="PROSITE" id="PS51917">
    <property type="entry name" value="PRU"/>
    <property type="match status" value="1"/>
</dbReference>
<evidence type="ECO:0000256" key="5">
    <source>
        <dbReference type="ARBA" id="ARBA00023242"/>
    </source>
</evidence>
<dbReference type="InterPro" id="IPR006773">
    <property type="entry name" value="Rpn13/ADRM1"/>
</dbReference>
<evidence type="ECO:0000259" key="6">
    <source>
        <dbReference type="PROSITE" id="PS51917"/>
    </source>
</evidence>
<dbReference type="GO" id="GO:0070628">
    <property type="term" value="F:proteasome binding"/>
    <property type="evidence" value="ECO:0007669"/>
    <property type="project" value="TreeGrafter"/>
</dbReference>
<dbReference type="Gene3D" id="1.10.2020.20">
    <property type="match status" value="1"/>
</dbReference>
<dbReference type="GO" id="GO:0005737">
    <property type="term" value="C:cytoplasm"/>
    <property type="evidence" value="ECO:0007669"/>
    <property type="project" value="UniProtKB-SubCell"/>
</dbReference>
<dbReference type="PANTHER" id="PTHR12225">
    <property type="entry name" value="ADHESION REGULATING MOLECULE 1 110 KDA CELL MEMBRANE GLYCOPROTEIN"/>
    <property type="match status" value="1"/>
</dbReference>
<accession>A0A1A0HCT2</accession>
<dbReference type="InterPro" id="IPR044868">
    <property type="entry name" value="Rpn13/ADRM1_Pru"/>
</dbReference>
<sequence length="259" mass="28626">MTKTIRFNAGKVQYDDETKRCTPLPHRGVVTIAPSDEDEGFFDFCWAPKADSGLEKDELLLIPGDMTFRRVQSCKTGRVVALTFLSSGDKSLYWLQDVGDDEQLDRWTQKDEALVSAVQALITPADDGDDEAAADAAAVKEEPVPPRSTAADFFPVLLLSDVLSDELVLKHLRSMLPDELRARYGDMLPDAVEPSAEQIMAVVRSEFFRNSSAELSMNMTENNIGLILATSFGYEYSGEGIDAFLKGLRDSAKKSREDS</sequence>
<keyword evidence="4" id="KW-0647">Proteasome</keyword>
<dbReference type="STRING" id="869754.A0A1A0HCT2"/>
<dbReference type="GO" id="GO:0008541">
    <property type="term" value="C:proteasome regulatory particle, lid subcomplex"/>
    <property type="evidence" value="ECO:0007669"/>
    <property type="project" value="TreeGrafter"/>
</dbReference>
<evidence type="ECO:0000313" key="7">
    <source>
        <dbReference type="EMBL" id="OBA21909.1"/>
    </source>
</evidence>
<proteinExistence type="predicted"/>
<evidence type="ECO:0000256" key="4">
    <source>
        <dbReference type="ARBA" id="ARBA00022942"/>
    </source>
</evidence>
<dbReference type="InterPro" id="IPR038108">
    <property type="entry name" value="RPN13_DEUBAD_sf"/>
</dbReference>
<comment type="caution">
    <text evidence="7">The sequence shown here is derived from an EMBL/GenBank/DDBJ whole genome shotgun (WGS) entry which is preliminary data.</text>
</comment>
<keyword evidence="8" id="KW-1185">Reference proteome</keyword>
<dbReference type="AlphaFoldDB" id="A0A1A0HCT2"/>
<gene>
    <name evidence="7" type="ORF">METBIDRAFT_67006</name>
</gene>
<protein>
    <recommendedName>
        <fullName evidence="6">Pru domain-containing protein</fullName>
    </recommendedName>
</protein>
<evidence type="ECO:0000256" key="3">
    <source>
        <dbReference type="ARBA" id="ARBA00022490"/>
    </source>
</evidence>